<reference evidence="1 2" key="1">
    <citation type="submission" date="2021-06" db="EMBL/GenBank/DDBJ databases">
        <title>Caerostris extrusa draft genome.</title>
        <authorList>
            <person name="Kono N."/>
            <person name="Arakawa K."/>
        </authorList>
    </citation>
    <scope>NUCLEOTIDE SEQUENCE [LARGE SCALE GENOMIC DNA]</scope>
</reference>
<name>A0AAV4NRN1_CAEEX</name>
<organism evidence="1 2">
    <name type="scientific">Caerostris extrusa</name>
    <name type="common">Bark spider</name>
    <name type="synonym">Caerostris bankana</name>
    <dbReference type="NCBI Taxonomy" id="172846"/>
    <lineage>
        <taxon>Eukaryota</taxon>
        <taxon>Metazoa</taxon>
        <taxon>Ecdysozoa</taxon>
        <taxon>Arthropoda</taxon>
        <taxon>Chelicerata</taxon>
        <taxon>Arachnida</taxon>
        <taxon>Araneae</taxon>
        <taxon>Araneomorphae</taxon>
        <taxon>Entelegynae</taxon>
        <taxon>Araneoidea</taxon>
        <taxon>Araneidae</taxon>
        <taxon>Caerostris</taxon>
    </lineage>
</organism>
<dbReference type="Proteomes" id="UP001054945">
    <property type="component" value="Unassembled WGS sequence"/>
</dbReference>
<comment type="caution">
    <text evidence="1">The sequence shown here is derived from an EMBL/GenBank/DDBJ whole genome shotgun (WGS) entry which is preliminary data.</text>
</comment>
<sequence length="116" mass="13842">MYFRPKTETASLFGWWPNPRIRCNHVEEEAVFNLERSLFTSLSKPLWVCKNFSLKEIERFYLISSKKRIFNMEYKNIDYFIASPDGIDYETVFCATETSFVECQRRLQLCKLLNGC</sequence>
<dbReference type="EMBL" id="BPLR01003683">
    <property type="protein sequence ID" value="GIX87502.1"/>
    <property type="molecule type" value="Genomic_DNA"/>
</dbReference>
<evidence type="ECO:0000313" key="1">
    <source>
        <dbReference type="EMBL" id="GIX87502.1"/>
    </source>
</evidence>
<keyword evidence="2" id="KW-1185">Reference proteome</keyword>
<proteinExistence type="predicted"/>
<evidence type="ECO:0000313" key="2">
    <source>
        <dbReference type="Proteomes" id="UP001054945"/>
    </source>
</evidence>
<gene>
    <name evidence="1" type="ORF">CEXT_357601</name>
</gene>
<dbReference type="AlphaFoldDB" id="A0AAV4NRN1"/>
<protein>
    <submittedName>
        <fullName evidence="1">Uncharacterized protein</fullName>
    </submittedName>
</protein>
<accession>A0AAV4NRN1</accession>